<keyword evidence="4" id="KW-0378">Hydrolase</keyword>
<dbReference type="RefSeq" id="XP_035826658.1">
    <property type="nucleotide sequence ID" value="XM_035970765.1"/>
</dbReference>
<dbReference type="Pfam" id="PF00883">
    <property type="entry name" value="Peptidase_M17"/>
    <property type="match status" value="1"/>
</dbReference>
<reference evidence="7 8" key="1">
    <citation type="submission" date="2025-05" db="UniProtKB">
        <authorList>
            <consortium name="RefSeq"/>
        </authorList>
    </citation>
    <scope>IDENTIFICATION</scope>
</reference>
<dbReference type="GO" id="GO:0004177">
    <property type="term" value="F:aminopeptidase activity"/>
    <property type="evidence" value="ECO:0007669"/>
    <property type="project" value="UniProtKB-KW"/>
</dbReference>
<proteinExistence type="inferred from homology"/>
<evidence type="ECO:0000259" key="5">
    <source>
        <dbReference type="PROSITE" id="PS00631"/>
    </source>
</evidence>
<evidence type="ECO:0000256" key="1">
    <source>
        <dbReference type="ARBA" id="ARBA00009528"/>
    </source>
</evidence>
<name>A0ABM1VW66_APLCA</name>
<accession>A0ABM1VW66</accession>
<feature type="domain" description="Cytosol aminopeptidase" evidence="5">
    <location>
        <begin position="342"/>
        <end position="349"/>
    </location>
</feature>
<dbReference type="InterPro" id="IPR011356">
    <property type="entry name" value="Leucine_aapep/pepB"/>
</dbReference>
<evidence type="ECO:0000313" key="8">
    <source>
        <dbReference type="RefSeq" id="XP_035826658.1"/>
    </source>
</evidence>
<evidence type="ECO:0000256" key="3">
    <source>
        <dbReference type="ARBA" id="ARBA00022670"/>
    </source>
</evidence>
<dbReference type="Gene3D" id="3.40.630.10">
    <property type="entry name" value="Zn peptidases"/>
    <property type="match status" value="1"/>
</dbReference>
<keyword evidence="6" id="KW-1185">Reference proteome</keyword>
<evidence type="ECO:0000256" key="2">
    <source>
        <dbReference type="ARBA" id="ARBA00022438"/>
    </source>
</evidence>
<dbReference type="InterPro" id="IPR000819">
    <property type="entry name" value="Peptidase_M17_C"/>
</dbReference>
<dbReference type="CDD" id="cd00433">
    <property type="entry name" value="Peptidase_M17"/>
    <property type="match status" value="1"/>
</dbReference>
<organism evidence="6 8">
    <name type="scientific">Aplysia californica</name>
    <name type="common">California sea hare</name>
    <dbReference type="NCBI Taxonomy" id="6500"/>
    <lineage>
        <taxon>Eukaryota</taxon>
        <taxon>Metazoa</taxon>
        <taxon>Spiralia</taxon>
        <taxon>Lophotrochozoa</taxon>
        <taxon>Mollusca</taxon>
        <taxon>Gastropoda</taxon>
        <taxon>Heterobranchia</taxon>
        <taxon>Euthyneura</taxon>
        <taxon>Tectipleura</taxon>
        <taxon>Aplysiida</taxon>
        <taxon>Aplysioidea</taxon>
        <taxon>Aplysiidae</taxon>
        <taxon>Aplysia</taxon>
    </lineage>
</organism>
<sequence>MMELHPQLVLSSDVQDASFDAVVVVTDTTSKLTGPLSAIKEVIDRAAAVDNGIEKQPVLLIAECVPSKRLIYAATGPVNRDQDDVRRFADAAGAGIQRAISAGCKQPLLITVESDLYDRAVLVAVLGTLQKAYLPLELSEAGKPPKLSRLGIWTSNNSFSTKDVDLAAAFEKGRAVARDIGGSDPERMAAPRVEEYLRQIFKDSCVEMDVISDVTTLNKDFPLLGAVNRAANGVDRHKGRLIFLEYKGKGEISKTLFLVGKGITYDTGGADIKAGGIMAGMHRDKCGAAAVAGFMKVLSVLQPENLRVIAGLAMVRNSVGEESYVADEIICSRAGVRIRVGNTDAEGRMVMSDVLCRMKELAKDAVNPQLFTIATLTGHAIRAMGPNYSIIMDNGPARMMRNAQRIQETGHNFGDPFEISTLRRDDFEFHAGKSEYEDVLQANNSPSTMTNRGHQGPGAFLILASGLDKHGVDSQKPLPYSHLDIAGSSGPFPGVPTGSPIVALAAHFLLQ</sequence>
<evidence type="ECO:0000313" key="7">
    <source>
        <dbReference type="RefSeq" id="XP_005102298.1"/>
    </source>
</evidence>
<dbReference type="PANTHER" id="PTHR11963">
    <property type="entry name" value="LEUCINE AMINOPEPTIDASE-RELATED"/>
    <property type="match status" value="1"/>
</dbReference>
<gene>
    <name evidence="7 8" type="primary">LOC101852637</name>
</gene>
<dbReference type="GeneID" id="101852637"/>
<comment type="similarity">
    <text evidence="1">Belongs to the peptidase M17 family.</text>
</comment>
<dbReference type="RefSeq" id="XP_005102298.1">
    <property type="nucleotide sequence ID" value="XM_005102241.3"/>
</dbReference>
<dbReference type="Proteomes" id="UP000694888">
    <property type="component" value="Unplaced"/>
</dbReference>
<dbReference type="PRINTS" id="PR00481">
    <property type="entry name" value="LAMNOPPTDASE"/>
</dbReference>
<evidence type="ECO:0000313" key="6">
    <source>
        <dbReference type="Proteomes" id="UP000694888"/>
    </source>
</evidence>
<dbReference type="SUPFAM" id="SSF53187">
    <property type="entry name" value="Zn-dependent exopeptidases"/>
    <property type="match status" value="1"/>
</dbReference>
<protein>
    <submittedName>
        <fullName evidence="7 8">Aminopeptidase W07G4.4</fullName>
    </submittedName>
</protein>
<keyword evidence="2 7" id="KW-0031">Aminopeptidase</keyword>
<dbReference type="PANTHER" id="PTHR11963:SF48">
    <property type="entry name" value="DIPEPTIDASE B, ISOFORM A"/>
    <property type="match status" value="1"/>
</dbReference>
<keyword evidence="3" id="KW-0645">Protease</keyword>
<dbReference type="PROSITE" id="PS00631">
    <property type="entry name" value="CYTOSOL_AP"/>
    <property type="match status" value="1"/>
</dbReference>
<evidence type="ECO:0000256" key="4">
    <source>
        <dbReference type="ARBA" id="ARBA00022801"/>
    </source>
</evidence>